<dbReference type="AlphaFoldDB" id="A0A2P2MWX0"/>
<reference evidence="2" key="1">
    <citation type="submission" date="2018-02" db="EMBL/GenBank/DDBJ databases">
        <title>Rhizophora mucronata_Transcriptome.</title>
        <authorList>
            <person name="Meera S.P."/>
            <person name="Sreeshan A."/>
            <person name="Augustine A."/>
        </authorList>
    </citation>
    <scope>NUCLEOTIDE SEQUENCE</scope>
    <source>
        <tissue evidence="2">Leaf</tissue>
    </source>
</reference>
<dbReference type="EMBL" id="GGEC01054239">
    <property type="protein sequence ID" value="MBX34723.1"/>
    <property type="molecule type" value="Transcribed_RNA"/>
</dbReference>
<proteinExistence type="predicted"/>
<protein>
    <submittedName>
        <fullName evidence="2">Uncharacterized protein</fullName>
    </submittedName>
</protein>
<feature type="region of interest" description="Disordered" evidence="1">
    <location>
        <begin position="1"/>
        <end position="24"/>
    </location>
</feature>
<evidence type="ECO:0000313" key="2">
    <source>
        <dbReference type="EMBL" id="MBX34723.1"/>
    </source>
</evidence>
<sequence length="72" mass="8645">MHHHYRHHHHNSQHQPPPMSSHQLIPQFFWQPTRAQESMKIPQVISFSNPRRQLLQIGAPRNIYGLQTMQFT</sequence>
<feature type="compositionally biased region" description="Basic residues" evidence="1">
    <location>
        <begin position="1"/>
        <end position="12"/>
    </location>
</feature>
<name>A0A2P2MWX0_RHIMU</name>
<organism evidence="2">
    <name type="scientific">Rhizophora mucronata</name>
    <name type="common">Asiatic mangrove</name>
    <dbReference type="NCBI Taxonomy" id="61149"/>
    <lineage>
        <taxon>Eukaryota</taxon>
        <taxon>Viridiplantae</taxon>
        <taxon>Streptophyta</taxon>
        <taxon>Embryophyta</taxon>
        <taxon>Tracheophyta</taxon>
        <taxon>Spermatophyta</taxon>
        <taxon>Magnoliopsida</taxon>
        <taxon>eudicotyledons</taxon>
        <taxon>Gunneridae</taxon>
        <taxon>Pentapetalae</taxon>
        <taxon>rosids</taxon>
        <taxon>fabids</taxon>
        <taxon>Malpighiales</taxon>
        <taxon>Rhizophoraceae</taxon>
        <taxon>Rhizophora</taxon>
    </lineage>
</organism>
<evidence type="ECO:0000256" key="1">
    <source>
        <dbReference type="SAM" id="MobiDB-lite"/>
    </source>
</evidence>
<accession>A0A2P2MWX0</accession>